<dbReference type="InterPro" id="IPR057766">
    <property type="entry name" value="Znf-C2H2_OTU1-like_C"/>
</dbReference>
<dbReference type="GO" id="GO:0036503">
    <property type="term" value="P:ERAD pathway"/>
    <property type="evidence" value="ECO:0007669"/>
    <property type="project" value="TreeGrafter"/>
</dbReference>
<comment type="catalytic activity">
    <reaction evidence="1 6">
        <text>Thiol-dependent hydrolysis of ester, thioester, amide, peptide and isopeptide bonds formed by the C-terminal Gly of ubiquitin (a 76-residue protein attached to proteins as an intracellular targeting signal).</text>
        <dbReference type="EC" id="3.4.19.12"/>
    </reaction>
</comment>
<feature type="compositionally biased region" description="Low complexity" evidence="7">
    <location>
        <begin position="201"/>
        <end position="217"/>
    </location>
</feature>
<name>A0AAV0H4J5_9ROSI</name>
<keyword evidence="6" id="KW-0963">Cytoplasm</keyword>
<keyword evidence="5 6" id="KW-0788">Thiol protease</keyword>
<feature type="compositionally biased region" description="Low complexity" evidence="7">
    <location>
        <begin position="60"/>
        <end position="76"/>
    </location>
</feature>
<keyword evidence="2" id="KW-0645">Protease</keyword>
<feature type="region of interest" description="Disordered" evidence="7">
    <location>
        <begin position="60"/>
        <end position="82"/>
    </location>
</feature>
<dbReference type="GO" id="GO:0016579">
    <property type="term" value="P:protein deubiquitination"/>
    <property type="evidence" value="ECO:0007669"/>
    <property type="project" value="TreeGrafter"/>
</dbReference>
<evidence type="ECO:0000256" key="3">
    <source>
        <dbReference type="ARBA" id="ARBA00022786"/>
    </source>
</evidence>
<dbReference type="PANTHER" id="PTHR13312:SF0">
    <property type="entry name" value="UBIQUITIN THIOESTERASE OTU1"/>
    <property type="match status" value="1"/>
</dbReference>
<dbReference type="Pfam" id="PF24560">
    <property type="entry name" value="zf-C2H2_OTU1_C"/>
    <property type="match status" value="1"/>
</dbReference>
<evidence type="ECO:0000256" key="7">
    <source>
        <dbReference type="SAM" id="MobiDB-lite"/>
    </source>
</evidence>
<feature type="domain" description="OTU1-like C-terminal C2H2-type zinc finger" evidence="8">
    <location>
        <begin position="547"/>
        <end position="581"/>
    </location>
</feature>
<dbReference type="Proteomes" id="UP001154282">
    <property type="component" value="Unassembled WGS sequence"/>
</dbReference>
<dbReference type="EMBL" id="CAMGYJ010000002">
    <property type="protein sequence ID" value="CAI0379807.1"/>
    <property type="molecule type" value="Genomic_DNA"/>
</dbReference>
<feature type="compositionally biased region" description="Low complexity" evidence="7">
    <location>
        <begin position="145"/>
        <end position="154"/>
    </location>
</feature>
<comment type="subcellular location">
    <subcellularLocation>
        <location evidence="6">Cytoplasm</location>
    </subcellularLocation>
</comment>
<keyword evidence="3 6" id="KW-0833">Ubl conjugation pathway</keyword>
<dbReference type="GO" id="GO:0005829">
    <property type="term" value="C:cytosol"/>
    <property type="evidence" value="ECO:0007669"/>
    <property type="project" value="TreeGrafter"/>
</dbReference>
<comment type="caution">
    <text evidence="9">The sequence shown here is derived from an EMBL/GenBank/DDBJ whole genome shotgun (WGS) entry which is preliminary data.</text>
</comment>
<feature type="compositionally biased region" description="Basic and acidic residues" evidence="7">
    <location>
        <begin position="324"/>
        <end position="362"/>
    </location>
</feature>
<dbReference type="EC" id="3.4.19.12" evidence="6"/>
<evidence type="ECO:0000313" key="9">
    <source>
        <dbReference type="EMBL" id="CAI0379807.1"/>
    </source>
</evidence>
<sequence length="581" mass="63715">MHVIAATVASDPVKYNEAFLGKPNQEYCGWILDPEKWGAPESREPKLAMASILGEEAAAAATKPPPAAVGTTTVRAQPTDQGEASKITISTIGSEEPDAEKVGLGLKVDERSQVYSKGPEFPICGSLIKKGRVDWKFRRRKQEAGEGVETTVEGSKSNPVWEQQKRTTGIAAETCRSEKDVAASEEKRKVRVNRERRWKRSPSMESSSGSRGLSPKLQILTGKQRVRAADVAPPIDKDRKSARMSSGAAPPSPATHLGARPWPAEETTENELSRRGRGVLGKMSNVASGSTPRRSTNFSPPESEVKRELAEKDSTSALLVSSISRERSRRTEPDARQQPRRRIDCAPSEKKSPTVGMRKMEGGGRVSSLANPRAAVRERLGQAVRVFYADGPSGAGSCALEGEQRHGLAAIKEDWTVGPKYLGHRAQLKYQISSLGRVEMGQPNELKSAIELAILADYYGREIAAYDIQTTRCDLYGQDKKYSERVMLIYDGLHYDALAMSPVAEAPEEFDQTIFLVHRDRTVGPVEGLALNLVKDQQRKRSYTDTANFTLRCGVCQIGVIGQKEAVEHAQATGHVNFQEY</sequence>
<comment type="function">
    <text evidence="6">Hydrolase that can remove conjugated ubiquitin from proteins and may therefore play an important regulatory role at the level of protein turnover by preventing degradation.</text>
</comment>
<gene>
    <name evidence="9" type="ORF">LITE_LOCUS2409</name>
</gene>
<protein>
    <recommendedName>
        <fullName evidence="6">Ubiquitin thioesterase OTU</fullName>
        <ecNumber evidence="6">3.4.19.12</ecNumber>
    </recommendedName>
</protein>
<dbReference type="PANTHER" id="PTHR13312">
    <property type="entry name" value="HIV-INDUCED PROTEIN-7-LIKE PROTEASE"/>
    <property type="match status" value="1"/>
</dbReference>
<proteinExistence type="predicted"/>
<evidence type="ECO:0000256" key="2">
    <source>
        <dbReference type="ARBA" id="ARBA00022670"/>
    </source>
</evidence>
<feature type="compositionally biased region" description="Polar residues" evidence="7">
    <location>
        <begin position="285"/>
        <end position="300"/>
    </location>
</feature>
<dbReference type="GO" id="GO:0030968">
    <property type="term" value="P:endoplasmic reticulum unfolded protein response"/>
    <property type="evidence" value="ECO:0007669"/>
    <property type="project" value="TreeGrafter"/>
</dbReference>
<feature type="region of interest" description="Disordered" evidence="7">
    <location>
        <begin position="141"/>
        <end position="369"/>
    </location>
</feature>
<dbReference type="AlphaFoldDB" id="A0AAV0H4J5"/>
<evidence type="ECO:0000256" key="6">
    <source>
        <dbReference type="RuleBase" id="RU367104"/>
    </source>
</evidence>
<feature type="compositionally biased region" description="Basic and acidic residues" evidence="7">
    <location>
        <begin position="175"/>
        <end position="195"/>
    </location>
</feature>
<keyword evidence="4 6" id="KW-0378">Hydrolase</keyword>
<accession>A0AAV0H4J5</accession>
<evidence type="ECO:0000313" key="10">
    <source>
        <dbReference type="Proteomes" id="UP001154282"/>
    </source>
</evidence>
<reference evidence="9" key="1">
    <citation type="submission" date="2022-08" db="EMBL/GenBank/DDBJ databases">
        <authorList>
            <person name="Gutierrez-Valencia J."/>
        </authorList>
    </citation>
    <scope>NUCLEOTIDE SEQUENCE</scope>
</reference>
<keyword evidence="10" id="KW-1185">Reference proteome</keyword>
<organism evidence="9 10">
    <name type="scientific">Linum tenue</name>
    <dbReference type="NCBI Taxonomy" id="586396"/>
    <lineage>
        <taxon>Eukaryota</taxon>
        <taxon>Viridiplantae</taxon>
        <taxon>Streptophyta</taxon>
        <taxon>Embryophyta</taxon>
        <taxon>Tracheophyta</taxon>
        <taxon>Spermatophyta</taxon>
        <taxon>Magnoliopsida</taxon>
        <taxon>eudicotyledons</taxon>
        <taxon>Gunneridae</taxon>
        <taxon>Pentapetalae</taxon>
        <taxon>rosids</taxon>
        <taxon>fabids</taxon>
        <taxon>Malpighiales</taxon>
        <taxon>Linaceae</taxon>
        <taxon>Linum</taxon>
    </lineage>
</organism>
<feature type="compositionally biased region" description="Basic and acidic residues" evidence="7">
    <location>
        <begin position="303"/>
        <end position="314"/>
    </location>
</feature>
<evidence type="ECO:0000256" key="1">
    <source>
        <dbReference type="ARBA" id="ARBA00000707"/>
    </source>
</evidence>
<evidence type="ECO:0000256" key="5">
    <source>
        <dbReference type="ARBA" id="ARBA00022807"/>
    </source>
</evidence>
<evidence type="ECO:0000259" key="8">
    <source>
        <dbReference type="Pfam" id="PF24560"/>
    </source>
</evidence>
<evidence type="ECO:0000256" key="4">
    <source>
        <dbReference type="ARBA" id="ARBA00022801"/>
    </source>
</evidence>
<dbReference type="GO" id="GO:0004843">
    <property type="term" value="F:cysteine-type deubiquitinase activity"/>
    <property type="evidence" value="ECO:0007669"/>
    <property type="project" value="UniProtKB-UniRule"/>
</dbReference>
<dbReference type="Gene3D" id="3.90.70.80">
    <property type="match status" value="2"/>
</dbReference>
<dbReference type="GO" id="GO:0005634">
    <property type="term" value="C:nucleus"/>
    <property type="evidence" value="ECO:0007669"/>
    <property type="project" value="TreeGrafter"/>
</dbReference>